<dbReference type="KEGG" id="psn:Pedsa_2178"/>
<name>F0SBN9_PSESL</name>
<reference evidence="2" key="2">
    <citation type="submission" date="2011-02" db="EMBL/GenBank/DDBJ databases">
        <title>The complete genome of Pedobacter saltans DSM 12145.</title>
        <authorList>
            <consortium name="US DOE Joint Genome Institute (JGI-PGF)"/>
            <person name="Lucas S."/>
            <person name="Copeland A."/>
            <person name="Lapidus A."/>
            <person name="Bruce D."/>
            <person name="Goodwin L."/>
            <person name="Pitluck S."/>
            <person name="Kyrpides N."/>
            <person name="Mavromatis K."/>
            <person name="Pagani I."/>
            <person name="Ivanova N."/>
            <person name="Ovchinnikova G."/>
            <person name="Lu M."/>
            <person name="Detter J.C."/>
            <person name="Han C."/>
            <person name="Land M."/>
            <person name="Hauser L."/>
            <person name="Markowitz V."/>
            <person name="Cheng J.-F."/>
            <person name="Hugenholtz P."/>
            <person name="Woyke T."/>
            <person name="Wu D."/>
            <person name="Tindall B."/>
            <person name="Pomrenke H.G."/>
            <person name="Brambilla E."/>
            <person name="Klenk H.-P."/>
            <person name="Eisen J.A."/>
        </authorList>
    </citation>
    <scope>NUCLEOTIDE SEQUENCE [LARGE SCALE GENOMIC DNA]</scope>
    <source>
        <strain evidence="2">ATCC 51119 / DSM 12145 / JCM 21818 / LMG 10337 / NBRC 100064 / NCIMB 13643</strain>
    </source>
</reference>
<dbReference type="HOGENOM" id="CLU_031506_6_0_10"/>
<dbReference type="Pfam" id="PF01026">
    <property type="entry name" value="TatD_DNase"/>
    <property type="match status" value="1"/>
</dbReference>
<dbReference type="STRING" id="762903.Pedsa_2178"/>
<proteinExistence type="predicted"/>
<dbReference type="InterPro" id="IPR032466">
    <property type="entry name" value="Metal_Hydrolase"/>
</dbReference>
<gene>
    <name evidence="1" type="ordered locus">Pedsa_2178</name>
</gene>
<dbReference type="OrthoDB" id="664222at2"/>
<sequence>MPLEKKFINIHSHRKPQSADEWVLRNAFHKLSTDRVKGLNYFVSVGLHPWYVDSTFEQKIEHVTTLLTLPNVLAMGEIGLDRACTVDFDLQRKAFEIQIELAETHNLPVIIHAVRTYSDLIRYLKKSSVTFILHQYRGNEEQTRQLLQLDNVFFSFGIDLINHDKVKRTFLQIPLNKVFLETDVADLSIQSVYKEAAFLLGKNTTELQEHIYKTFKSISHF</sequence>
<keyword evidence="2" id="KW-1185">Reference proteome</keyword>
<dbReference type="RefSeq" id="WP_013633216.1">
    <property type="nucleotide sequence ID" value="NC_015177.1"/>
</dbReference>
<dbReference type="SUPFAM" id="SSF51556">
    <property type="entry name" value="Metallo-dependent hydrolases"/>
    <property type="match status" value="1"/>
</dbReference>
<dbReference type="PANTHER" id="PTHR47176">
    <property type="entry name" value="OSJNBA0020J04.13 PROTEIN"/>
    <property type="match status" value="1"/>
</dbReference>
<dbReference type="eggNOG" id="COG0084">
    <property type="taxonomic scope" value="Bacteria"/>
</dbReference>
<dbReference type="PANTHER" id="PTHR47176:SF1">
    <property type="entry name" value="OS04G0577500 PROTEIN"/>
    <property type="match status" value="1"/>
</dbReference>
<dbReference type="InterPro" id="IPR001130">
    <property type="entry name" value="TatD-like"/>
</dbReference>
<dbReference type="AlphaFoldDB" id="F0SBN9"/>
<accession>F0SBN9</accession>
<organism evidence="1 2">
    <name type="scientific">Pseudopedobacter saltans (strain ATCC 51119 / DSM 12145 / JCM 21818 / CCUG 39354 / LMG 10337 / NBRC 100064 / NCIMB 13643)</name>
    <name type="common">Pedobacter saltans</name>
    <dbReference type="NCBI Taxonomy" id="762903"/>
    <lineage>
        <taxon>Bacteria</taxon>
        <taxon>Pseudomonadati</taxon>
        <taxon>Bacteroidota</taxon>
        <taxon>Sphingobacteriia</taxon>
        <taxon>Sphingobacteriales</taxon>
        <taxon>Sphingobacteriaceae</taxon>
        <taxon>Pseudopedobacter</taxon>
    </lineage>
</organism>
<evidence type="ECO:0000313" key="2">
    <source>
        <dbReference type="Proteomes" id="UP000000310"/>
    </source>
</evidence>
<dbReference type="GO" id="GO:0016788">
    <property type="term" value="F:hydrolase activity, acting on ester bonds"/>
    <property type="evidence" value="ECO:0007669"/>
    <property type="project" value="InterPro"/>
</dbReference>
<evidence type="ECO:0000313" key="1">
    <source>
        <dbReference type="EMBL" id="ADY52730.1"/>
    </source>
</evidence>
<dbReference type="Proteomes" id="UP000000310">
    <property type="component" value="Chromosome"/>
</dbReference>
<protein>
    <submittedName>
        <fullName evidence="1">TatD-related deoxyribonuclease</fullName>
    </submittedName>
</protein>
<reference evidence="1 2" key="1">
    <citation type="journal article" date="2011" name="Stand. Genomic Sci.">
        <title>Complete genome sequence of the gliding, heparinolytic Pedobacter saltans type strain (113).</title>
        <authorList>
            <person name="Liolios K."/>
            <person name="Sikorski J."/>
            <person name="Lu M."/>
            <person name="Nolan M."/>
            <person name="Lapidus A."/>
            <person name="Lucas S."/>
            <person name="Hammon N."/>
            <person name="Deshpande S."/>
            <person name="Cheng J.F."/>
            <person name="Tapia R."/>
            <person name="Han C."/>
            <person name="Goodwin L."/>
            <person name="Pitluck S."/>
            <person name="Huntemann M."/>
            <person name="Ivanova N."/>
            <person name="Pagani I."/>
            <person name="Mavromatis K."/>
            <person name="Ovchinikova G."/>
            <person name="Pati A."/>
            <person name="Chen A."/>
            <person name="Palaniappan K."/>
            <person name="Land M."/>
            <person name="Hauser L."/>
            <person name="Brambilla E.M."/>
            <person name="Kotsyurbenko O."/>
            <person name="Rohde M."/>
            <person name="Tindall B.J."/>
            <person name="Abt B."/>
            <person name="Goker M."/>
            <person name="Detter J.C."/>
            <person name="Woyke T."/>
            <person name="Bristow J."/>
            <person name="Eisen J.A."/>
            <person name="Markowitz V."/>
            <person name="Hugenholtz P."/>
            <person name="Klenk H.P."/>
            <person name="Kyrpides N.C."/>
        </authorList>
    </citation>
    <scope>NUCLEOTIDE SEQUENCE [LARGE SCALE GENOMIC DNA]</scope>
    <source>
        <strain evidence="2">ATCC 51119 / DSM 12145 / JCM 21818 / LMG 10337 / NBRC 100064 / NCIMB 13643</strain>
    </source>
</reference>
<dbReference type="Gene3D" id="3.20.20.140">
    <property type="entry name" value="Metal-dependent hydrolases"/>
    <property type="match status" value="1"/>
</dbReference>
<dbReference type="EMBL" id="CP002545">
    <property type="protein sequence ID" value="ADY52730.1"/>
    <property type="molecule type" value="Genomic_DNA"/>
</dbReference>